<dbReference type="InterPro" id="IPR035902">
    <property type="entry name" value="Nuc_phospho_transferase"/>
</dbReference>
<keyword evidence="4" id="KW-0460">Magnesium</keyword>
<evidence type="ECO:0000256" key="1">
    <source>
        <dbReference type="ARBA" id="ARBA00022676"/>
    </source>
</evidence>
<dbReference type="InterPro" id="IPR000312">
    <property type="entry name" value="Glycosyl_Trfase_fam3"/>
</dbReference>
<comment type="cofactor">
    <cofactor evidence="4">
        <name>Mg(2+)</name>
        <dbReference type="ChEBI" id="CHEBI:18420"/>
    </cofactor>
    <text evidence="4">Binds 2 magnesium ions per monomer.</text>
</comment>
<dbReference type="HOGENOM" id="CLU_034315_2_1_6"/>
<dbReference type="KEGG" id="hha:Hhal_0086"/>
<keyword evidence="2 4" id="KW-0808">Transferase</keyword>
<feature type="binding site" evidence="4">
    <location>
        <position position="90"/>
    </location>
    <ligand>
        <name>anthranilate</name>
        <dbReference type="ChEBI" id="CHEBI:16567"/>
        <label>1</label>
    </ligand>
</feature>
<keyword evidence="4" id="KW-0057">Aromatic amino acid biosynthesis</keyword>
<feature type="binding site" evidence="4">
    <location>
        <position position="98"/>
    </location>
    <ligand>
        <name>5-phospho-alpha-D-ribose 1-diphosphate</name>
        <dbReference type="ChEBI" id="CHEBI:58017"/>
    </ligand>
</feature>
<proteinExistence type="inferred from homology"/>
<feature type="binding site" evidence="4">
    <location>
        <position position="90"/>
    </location>
    <ligand>
        <name>5-phospho-alpha-D-ribose 1-diphosphate</name>
        <dbReference type="ChEBI" id="CHEBI:58017"/>
    </ligand>
</feature>
<keyword evidence="3 4" id="KW-0822">Tryptophan biosynthesis</keyword>
<comment type="similarity">
    <text evidence="4">Belongs to the anthranilate phosphoribosyltransferase family.</text>
</comment>
<evidence type="ECO:0000256" key="2">
    <source>
        <dbReference type="ARBA" id="ARBA00022679"/>
    </source>
</evidence>
<dbReference type="Proteomes" id="UP000000647">
    <property type="component" value="Chromosome"/>
</dbReference>
<dbReference type="Pfam" id="PF02885">
    <property type="entry name" value="Glycos_trans_3N"/>
    <property type="match status" value="1"/>
</dbReference>
<dbReference type="GO" id="GO:0000162">
    <property type="term" value="P:L-tryptophan biosynthetic process"/>
    <property type="evidence" value="ECO:0007669"/>
    <property type="project" value="UniProtKB-UniRule"/>
</dbReference>
<evidence type="ECO:0000313" key="8">
    <source>
        <dbReference type="Proteomes" id="UP000000647"/>
    </source>
</evidence>
<feature type="binding site" evidence="4">
    <location>
        <begin position="100"/>
        <end position="103"/>
    </location>
    <ligand>
        <name>5-phospho-alpha-D-ribose 1-diphosphate</name>
        <dbReference type="ChEBI" id="CHEBI:58017"/>
    </ligand>
</feature>
<comment type="catalytic activity">
    <reaction evidence="4">
        <text>N-(5-phospho-beta-D-ribosyl)anthranilate + diphosphate = 5-phospho-alpha-D-ribose 1-diphosphate + anthranilate</text>
        <dbReference type="Rhea" id="RHEA:11768"/>
        <dbReference type="ChEBI" id="CHEBI:16567"/>
        <dbReference type="ChEBI" id="CHEBI:18277"/>
        <dbReference type="ChEBI" id="CHEBI:33019"/>
        <dbReference type="ChEBI" id="CHEBI:58017"/>
        <dbReference type="EC" id="2.4.2.18"/>
    </reaction>
</comment>
<feature type="domain" description="Glycosyl transferase family 3 N-terminal" evidence="6">
    <location>
        <begin position="14"/>
        <end position="69"/>
    </location>
</feature>
<dbReference type="GO" id="GO:0000287">
    <property type="term" value="F:magnesium ion binding"/>
    <property type="evidence" value="ECO:0007669"/>
    <property type="project" value="UniProtKB-UniRule"/>
</dbReference>
<dbReference type="HAMAP" id="MF_00211">
    <property type="entry name" value="TrpD"/>
    <property type="match status" value="1"/>
</dbReference>
<gene>
    <name evidence="4" type="primary">trpD</name>
    <name evidence="7" type="ordered locus">Hhal_0086</name>
</gene>
<feature type="binding site" evidence="4">
    <location>
        <position position="130"/>
    </location>
    <ligand>
        <name>5-phospho-alpha-D-ribose 1-diphosphate</name>
        <dbReference type="ChEBI" id="CHEBI:58017"/>
    </ligand>
</feature>
<comment type="pathway">
    <text evidence="4">Amino-acid biosynthesis; L-tryptophan biosynthesis; L-tryptophan from chorismate: step 2/5.</text>
</comment>
<dbReference type="PANTHER" id="PTHR43285:SF2">
    <property type="entry name" value="ANTHRANILATE PHOSPHORIBOSYLTRANSFERASE"/>
    <property type="match status" value="1"/>
</dbReference>
<evidence type="ECO:0000256" key="3">
    <source>
        <dbReference type="ARBA" id="ARBA00022822"/>
    </source>
</evidence>
<feature type="binding site" evidence="4">
    <location>
        <position position="241"/>
    </location>
    <ligand>
        <name>Mg(2+)</name>
        <dbReference type="ChEBI" id="CHEBI:18420"/>
        <label>2</label>
    </ligand>
</feature>
<dbReference type="EMBL" id="CP000544">
    <property type="protein sequence ID" value="ABM60881.1"/>
    <property type="molecule type" value="Genomic_DNA"/>
</dbReference>
<comment type="function">
    <text evidence="4">Catalyzes the transfer of the phosphoribosyl group of 5-phosphorylribose-1-pyrophosphate (PRPP) to anthranilate to yield N-(5'-phosphoribosyl)-anthranilate (PRA).</text>
</comment>
<organism evidence="7 8">
    <name type="scientific">Halorhodospira halophila (strain DSM 244 / SL1)</name>
    <name type="common">Ectothiorhodospira halophila (strain DSM 244 / SL1)</name>
    <dbReference type="NCBI Taxonomy" id="349124"/>
    <lineage>
        <taxon>Bacteria</taxon>
        <taxon>Pseudomonadati</taxon>
        <taxon>Pseudomonadota</taxon>
        <taxon>Gammaproteobacteria</taxon>
        <taxon>Chromatiales</taxon>
        <taxon>Ectothiorhodospiraceae</taxon>
        <taxon>Halorhodospira</taxon>
    </lineage>
</organism>
<protein>
    <recommendedName>
        <fullName evidence="4">Anthranilate phosphoribosyltransferase</fullName>
        <ecNumber evidence="4">2.4.2.18</ecNumber>
    </recommendedName>
</protein>
<dbReference type="AlphaFoldDB" id="A1WT69"/>
<reference evidence="7 8" key="2">
    <citation type="journal article" date="2013" name="Stand. Genomic Sci.">
        <title>Complete genome sequence of Halorhodospira halophila SL1.</title>
        <authorList>
            <person name="Challacombe J.F."/>
            <person name="Majid S."/>
            <person name="Deole R."/>
            <person name="Brettin T.S."/>
            <person name="Bruce D."/>
            <person name="Delano S.F."/>
            <person name="Detter J.C."/>
            <person name="Gleasner C.D."/>
            <person name="Han C.S."/>
            <person name="Misra M."/>
            <person name="Reitenga K.G."/>
            <person name="Mikhailova N."/>
            <person name="Woyke T."/>
            <person name="Pitluck S."/>
            <person name="Nolan M."/>
            <person name="Land M.L."/>
            <person name="Saunders E."/>
            <person name="Tapia R."/>
            <person name="Lapidus A."/>
            <person name="Ivanova N."/>
            <person name="Hoff W.D."/>
        </authorList>
    </citation>
    <scope>NUCLEOTIDE SEQUENCE [LARGE SCALE GENOMIC DNA]</scope>
    <source>
        <strain evidence="8">DSM 244 / SL1</strain>
    </source>
</reference>
<evidence type="ECO:0000313" key="7">
    <source>
        <dbReference type="EMBL" id="ABM60881.1"/>
    </source>
</evidence>
<feature type="domain" description="Glycosyl transferase family 3" evidence="5">
    <location>
        <begin position="85"/>
        <end position="342"/>
    </location>
</feature>
<comment type="subunit">
    <text evidence="4">Homodimer.</text>
</comment>
<feature type="binding site" evidence="4">
    <location>
        <begin position="118"/>
        <end position="126"/>
    </location>
    <ligand>
        <name>5-phospho-alpha-D-ribose 1-diphosphate</name>
        <dbReference type="ChEBI" id="CHEBI:58017"/>
    </ligand>
</feature>
<dbReference type="InterPro" id="IPR036320">
    <property type="entry name" value="Glycosyl_Trfase_fam3_N_dom_sf"/>
</dbReference>
<dbReference type="STRING" id="349124.Hhal_0086"/>
<comment type="caution">
    <text evidence="4">Lacks conserved residue(s) required for the propagation of feature annotation.</text>
</comment>
<keyword evidence="8" id="KW-1185">Reference proteome</keyword>
<reference evidence="8" key="1">
    <citation type="submission" date="2006-12" db="EMBL/GenBank/DDBJ databases">
        <title>Complete sequence of Halorhodospira halophila SL1.</title>
        <authorList>
            <consortium name="US DOE Joint Genome Institute"/>
            <person name="Copeland A."/>
            <person name="Lucas S."/>
            <person name="Lapidus A."/>
            <person name="Barry K."/>
            <person name="Detter J.C."/>
            <person name="Glavina del Rio T."/>
            <person name="Hammon N."/>
            <person name="Israni S."/>
            <person name="Dalin E."/>
            <person name="Tice H."/>
            <person name="Pitluck S."/>
            <person name="Saunders E."/>
            <person name="Brettin T."/>
            <person name="Bruce D."/>
            <person name="Han C."/>
            <person name="Tapia R."/>
            <person name="Schmutz J."/>
            <person name="Larimer F."/>
            <person name="Land M."/>
            <person name="Hauser L."/>
            <person name="Kyrpides N."/>
            <person name="Mikhailova N."/>
            <person name="Hoff W."/>
            <person name="Richardson P."/>
        </authorList>
    </citation>
    <scope>NUCLEOTIDE SEQUENCE [LARGE SCALE GENOMIC DNA]</scope>
    <source>
        <strain evidence="8">DSM 244 / SL1</strain>
    </source>
</reference>
<keyword evidence="4" id="KW-0028">Amino-acid biosynthesis</keyword>
<dbReference type="InterPro" id="IPR017459">
    <property type="entry name" value="Glycosyl_Trfase_fam3_N_dom"/>
</dbReference>
<dbReference type="OrthoDB" id="9806430at2"/>
<accession>A1WT69</accession>
<dbReference type="NCBIfam" id="TIGR01245">
    <property type="entry name" value="trpD"/>
    <property type="match status" value="1"/>
</dbReference>
<evidence type="ECO:0000256" key="4">
    <source>
        <dbReference type="HAMAP-Rule" id="MF_00211"/>
    </source>
</evidence>
<dbReference type="GO" id="GO:0004048">
    <property type="term" value="F:anthranilate phosphoribosyltransferase activity"/>
    <property type="evidence" value="ECO:0007669"/>
    <property type="project" value="UniProtKB-UniRule"/>
</dbReference>
<dbReference type="GO" id="GO:0005829">
    <property type="term" value="C:cytosol"/>
    <property type="evidence" value="ECO:0007669"/>
    <property type="project" value="TreeGrafter"/>
</dbReference>
<feature type="binding site" evidence="4">
    <location>
        <position position="242"/>
    </location>
    <ligand>
        <name>Mg(2+)</name>
        <dbReference type="ChEBI" id="CHEBI:18420"/>
        <label>1</label>
    </ligand>
</feature>
<feature type="binding site" evidence="4">
    <location>
        <position position="242"/>
    </location>
    <ligand>
        <name>Mg(2+)</name>
        <dbReference type="ChEBI" id="CHEBI:18420"/>
        <label>2</label>
    </ligand>
</feature>
<evidence type="ECO:0000259" key="5">
    <source>
        <dbReference type="Pfam" id="PF00591"/>
    </source>
</evidence>
<dbReference type="SUPFAM" id="SSF47648">
    <property type="entry name" value="Nucleoside phosphorylase/phosphoribosyltransferase N-terminal domain"/>
    <property type="match status" value="1"/>
</dbReference>
<keyword evidence="1 4" id="KW-0328">Glycosyltransferase</keyword>
<dbReference type="Gene3D" id="1.20.970.10">
    <property type="entry name" value="Transferase, Pyrimidine Nucleoside Phosphorylase, Chain C"/>
    <property type="match status" value="1"/>
</dbReference>
<dbReference type="InterPro" id="IPR005940">
    <property type="entry name" value="Anthranilate_Pribosyl_Tfrase"/>
</dbReference>
<dbReference type="PANTHER" id="PTHR43285">
    <property type="entry name" value="ANTHRANILATE PHOSPHORIBOSYLTRANSFERASE"/>
    <property type="match status" value="1"/>
</dbReference>
<dbReference type="EC" id="2.4.2.18" evidence="4"/>
<dbReference type="Gene3D" id="3.40.1030.10">
    <property type="entry name" value="Nucleoside phosphorylase/phosphoribosyltransferase catalytic domain"/>
    <property type="match status" value="1"/>
</dbReference>
<dbReference type="SUPFAM" id="SSF52418">
    <property type="entry name" value="Nucleoside phosphorylase/phosphoribosyltransferase catalytic domain"/>
    <property type="match status" value="1"/>
</dbReference>
<keyword evidence="4" id="KW-0479">Metal-binding</keyword>
<dbReference type="Pfam" id="PF00591">
    <property type="entry name" value="Glycos_transf_3"/>
    <property type="match status" value="1"/>
</dbReference>
<evidence type="ECO:0000259" key="6">
    <source>
        <dbReference type="Pfam" id="PF02885"/>
    </source>
</evidence>
<sequence length="359" mass="38240">MSEEEALRRFGRMISRVVSGARLSREEAAEAYRQVILNEQPELQQGAFLAAHQARGPTTEEFSGAWDALDAYDTAKIHPQIEGPVGDIVGTGSDSLKTVNASTPAALIAAGCGLPVAKKGARLVTGVSGASDIFERLGVDLEAPLERAEACLEAHGIGYLPGEAFLRAGWARLIQRMRFTSAFNFIGPLAMPCARTSHVVIGAYSPRLCDQLVAILREIGMPAALAPFGRAEGEDPQLGMDEISPCGPTRLVLLKSGWIDTFEVTPADFGLRTRSLGEVASSKRAGDNAQRILATLEGRYDTPEADFFAMNAAALLWLADQAPNLARATDQAKEALATGRALDKLDALRRVQGVEGAVA</sequence>
<feature type="binding site" evidence="4">
    <location>
        <position position="102"/>
    </location>
    <ligand>
        <name>Mg(2+)</name>
        <dbReference type="ChEBI" id="CHEBI:18420"/>
        <label>1</label>
    </ligand>
</feature>
<dbReference type="eggNOG" id="COG0547">
    <property type="taxonomic scope" value="Bacteria"/>
</dbReference>
<name>A1WT69_HALHL</name>